<protein>
    <recommendedName>
        <fullName evidence="4">Vesicle tethering protein Uso1/P115-like head domain-containing protein</fullName>
    </recommendedName>
</protein>
<dbReference type="InterPro" id="IPR006953">
    <property type="entry name" value="Vesicle_Uso1_P115_head"/>
</dbReference>
<feature type="non-terminal residue" evidence="5">
    <location>
        <position position="1"/>
    </location>
</feature>
<evidence type="ECO:0000256" key="1">
    <source>
        <dbReference type="ARBA" id="ARBA00004555"/>
    </source>
</evidence>
<accession>B3RTW8</accession>
<dbReference type="KEGG" id="tad:TRIADDRAFT_24021"/>
<proteinExistence type="predicted"/>
<evidence type="ECO:0000313" key="5">
    <source>
        <dbReference type="EMBL" id="EDV25698.1"/>
    </source>
</evidence>
<dbReference type="GO" id="GO:0005783">
    <property type="term" value="C:endoplasmic reticulum"/>
    <property type="evidence" value="ECO:0000318"/>
    <property type="project" value="GO_Central"/>
</dbReference>
<dbReference type="GO" id="GO:0000139">
    <property type="term" value="C:Golgi membrane"/>
    <property type="evidence" value="ECO:0007669"/>
    <property type="project" value="InterPro"/>
</dbReference>
<dbReference type="InterPro" id="IPR016024">
    <property type="entry name" value="ARM-type_fold"/>
</dbReference>
<dbReference type="Pfam" id="PF18770">
    <property type="entry name" value="Arm_vescicular"/>
    <property type="match status" value="1"/>
</dbReference>
<sequence length="606" mass="67663">VEKLCNRVSTSTLLEDRRDALRALKSLAKTYRDEVGSQGLHLFVNVLQVDKSDGESVGYALDTLYNLMATDIPPNPYYGQTVMSPQTAELGRHFSEIFLQNQDNLPLIISCLEDFDFQVRWPATKLLTALLINNGPQIQQSMLTIPMAVARVVDLLSDEREVVRNEGLLLMMQLTKANNAIQKLIAFENGFDYIIDIIAREGYSVGGIVVEDCLLILRNLLNSNVSNQNFFREGRYCIHWTVYNDSDTDEFDSAKQKAANIIHMLQILRLLVSPDNSQQSLVLCQKVIFQCGLLKVLCELLLSSSVSEDIVLELLITIGDTLRGANQNQDYFAKFSLSADAQRTAIIVLLLNMVTDKTTYPLKYASLYCFKCFLYGNELGQAQLVATLLPSSVEAASISPGQLICAGLFSLDQFCSWCAAMAISHMLRQNIAQKEQLLRVQLATRVGNPAVSLLQQCTNILSENTGSPVGINHLILLCSWLNECPTAVAHLVNNPVNIPFLTTQIDRDANEHEKLMRGLSALLLGICMVYNDGAVEACNRKALRNLIASRIGVGKYRDCLNQISKNEQFVKATHRMQMPSEPDDHLFFDEEFTIMFRNVEGASIDL</sequence>
<reference evidence="5 6" key="1">
    <citation type="journal article" date="2008" name="Nature">
        <title>The Trichoplax genome and the nature of placozoans.</title>
        <authorList>
            <person name="Srivastava M."/>
            <person name="Begovic E."/>
            <person name="Chapman J."/>
            <person name="Putnam N.H."/>
            <person name="Hellsten U."/>
            <person name="Kawashima T."/>
            <person name="Kuo A."/>
            <person name="Mitros T."/>
            <person name="Salamov A."/>
            <person name="Carpenter M.L."/>
            <person name="Signorovitch A.Y."/>
            <person name="Moreno M.A."/>
            <person name="Kamm K."/>
            <person name="Grimwood J."/>
            <person name="Schmutz J."/>
            <person name="Shapiro H."/>
            <person name="Grigoriev I.V."/>
            <person name="Buss L.W."/>
            <person name="Schierwater B."/>
            <person name="Dellaporta S.L."/>
            <person name="Rokhsar D.S."/>
        </authorList>
    </citation>
    <scope>NUCLEOTIDE SEQUENCE [LARGE SCALE GENOMIC DNA]</scope>
    <source>
        <strain evidence="5 6">Grell-BS-1999</strain>
    </source>
</reference>
<dbReference type="GO" id="GO:0048211">
    <property type="term" value="P:Golgi vesicle docking"/>
    <property type="evidence" value="ECO:0000318"/>
    <property type="project" value="GO_Central"/>
</dbReference>
<evidence type="ECO:0000256" key="3">
    <source>
        <dbReference type="ARBA" id="ARBA00023054"/>
    </source>
</evidence>
<dbReference type="InterPro" id="IPR024095">
    <property type="entry name" value="Vesicle_P115"/>
</dbReference>
<evidence type="ECO:0000259" key="4">
    <source>
        <dbReference type="Pfam" id="PF04869"/>
    </source>
</evidence>
<dbReference type="SUPFAM" id="SSF48371">
    <property type="entry name" value="ARM repeat"/>
    <property type="match status" value="1"/>
</dbReference>
<dbReference type="CTD" id="6752944"/>
<dbReference type="eggNOG" id="KOG0946">
    <property type="taxonomic scope" value="Eukaryota"/>
</dbReference>
<dbReference type="PANTHER" id="PTHR10013:SF0">
    <property type="entry name" value="GENERAL VESICULAR TRANSPORT FACTOR P115"/>
    <property type="match status" value="1"/>
</dbReference>
<dbReference type="GO" id="GO:0005795">
    <property type="term" value="C:Golgi stack"/>
    <property type="evidence" value="ECO:0000318"/>
    <property type="project" value="GO_Central"/>
</dbReference>
<dbReference type="PhylomeDB" id="B3RTW8"/>
<organism evidence="5 6">
    <name type="scientific">Trichoplax adhaerens</name>
    <name type="common">Trichoplax reptans</name>
    <dbReference type="NCBI Taxonomy" id="10228"/>
    <lineage>
        <taxon>Eukaryota</taxon>
        <taxon>Metazoa</taxon>
        <taxon>Placozoa</taxon>
        <taxon>Uniplacotomia</taxon>
        <taxon>Trichoplacea</taxon>
        <taxon>Trichoplacidae</taxon>
        <taxon>Trichoplax</taxon>
    </lineage>
</organism>
<dbReference type="InterPro" id="IPR011989">
    <property type="entry name" value="ARM-like"/>
</dbReference>
<dbReference type="InParanoid" id="B3RTW8"/>
<dbReference type="GO" id="GO:0045056">
    <property type="term" value="P:transcytosis"/>
    <property type="evidence" value="ECO:0000318"/>
    <property type="project" value="GO_Central"/>
</dbReference>
<dbReference type="FunCoup" id="B3RTW8">
    <property type="interactions" value="2121"/>
</dbReference>
<comment type="subcellular location">
    <subcellularLocation>
        <location evidence="1">Golgi apparatus</location>
    </subcellularLocation>
</comment>
<dbReference type="EMBL" id="DS985244">
    <property type="protein sequence ID" value="EDV25698.1"/>
    <property type="molecule type" value="Genomic_DNA"/>
</dbReference>
<dbReference type="PANTHER" id="PTHR10013">
    <property type="entry name" value="GENERAL VESICULAR TRANSPORT FACTOR P115"/>
    <property type="match status" value="1"/>
</dbReference>
<dbReference type="Gene3D" id="1.25.10.10">
    <property type="entry name" value="Leucine-rich Repeat Variant"/>
    <property type="match status" value="1"/>
</dbReference>
<dbReference type="HOGENOM" id="CLU_006318_2_1_1"/>
<dbReference type="InterPro" id="IPR041209">
    <property type="entry name" value="P115_Arm_rpt"/>
</dbReference>
<dbReference type="GeneID" id="6752944"/>
<feature type="domain" description="Vesicle tethering protein Uso1/P115-like head" evidence="4">
    <location>
        <begin position="327"/>
        <end position="598"/>
    </location>
</feature>
<dbReference type="Proteomes" id="UP000009022">
    <property type="component" value="Unassembled WGS sequence"/>
</dbReference>
<dbReference type="RefSeq" id="XP_002111731.1">
    <property type="nucleotide sequence ID" value="XM_002111695.1"/>
</dbReference>
<evidence type="ECO:0000313" key="6">
    <source>
        <dbReference type="Proteomes" id="UP000009022"/>
    </source>
</evidence>
<evidence type="ECO:0000256" key="2">
    <source>
        <dbReference type="ARBA" id="ARBA00023034"/>
    </source>
</evidence>
<dbReference type="OrthoDB" id="198977at2759"/>
<name>B3RTW8_TRIAD</name>
<dbReference type="GO" id="GO:0048280">
    <property type="term" value="P:vesicle fusion with Golgi apparatus"/>
    <property type="evidence" value="ECO:0007669"/>
    <property type="project" value="InterPro"/>
</dbReference>
<dbReference type="GO" id="GO:0006886">
    <property type="term" value="P:intracellular protein transport"/>
    <property type="evidence" value="ECO:0000318"/>
    <property type="project" value="GO_Central"/>
</dbReference>
<dbReference type="OMA" id="ICKPENE"/>
<keyword evidence="6" id="KW-1185">Reference proteome</keyword>
<dbReference type="STRING" id="10228.B3RTW8"/>
<gene>
    <name evidence="5" type="ORF">TRIADDRAFT_24021</name>
</gene>
<dbReference type="GO" id="GO:0061025">
    <property type="term" value="P:membrane fusion"/>
    <property type="evidence" value="ECO:0000318"/>
    <property type="project" value="GO_Central"/>
</dbReference>
<keyword evidence="2" id="KW-0333">Golgi apparatus</keyword>
<keyword evidence="3" id="KW-0175">Coiled coil</keyword>
<dbReference type="GO" id="GO:0006888">
    <property type="term" value="P:endoplasmic reticulum to Golgi vesicle-mediated transport"/>
    <property type="evidence" value="ECO:0000318"/>
    <property type="project" value="GO_Central"/>
</dbReference>
<dbReference type="AlphaFoldDB" id="B3RTW8"/>
<dbReference type="GO" id="GO:0012507">
    <property type="term" value="C:ER to Golgi transport vesicle membrane"/>
    <property type="evidence" value="ECO:0000318"/>
    <property type="project" value="GO_Central"/>
</dbReference>
<dbReference type="Pfam" id="PF04869">
    <property type="entry name" value="Uso1_p115_head"/>
    <property type="match status" value="1"/>
</dbReference>